<dbReference type="SUPFAM" id="SSF48230">
    <property type="entry name" value="Chondroitin AC/alginate lyase"/>
    <property type="match status" value="1"/>
</dbReference>
<keyword evidence="6" id="KW-1185">Reference proteome</keyword>
<reference evidence="5 6" key="1">
    <citation type="submission" date="2024-03" db="EMBL/GenBank/DDBJ databases">
        <title>Flavobacterium soyae.</title>
        <authorList>
            <person name="Zheng W."/>
        </authorList>
    </citation>
    <scope>NUCLEOTIDE SEQUENCE [LARGE SCALE GENOMIC DNA]</scope>
    <source>
        <strain evidence="5 6">55</strain>
    </source>
</reference>
<organism evidence="5 6">
    <name type="scientific">Flavobacterium soyae</name>
    <dbReference type="NCBI Taxonomy" id="2903098"/>
    <lineage>
        <taxon>Bacteria</taxon>
        <taxon>Pseudomonadati</taxon>
        <taxon>Bacteroidota</taxon>
        <taxon>Flavobacteriia</taxon>
        <taxon>Flavobacteriales</taxon>
        <taxon>Flavobacteriaceae</taxon>
        <taxon>Flavobacterium</taxon>
    </lineage>
</organism>
<dbReference type="Gene3D" id="1.50.10.100">
    <property type="entry name" value="Chondroitin AC/alginate lyase"/>
    <property type="match status" value="1"/>
</dbReference>
<dbReference type="RefSeq" id="WP_406843902.1">
    <property type="nucleotide sequence ID" value="NZ_CP150845.1"/>
</dbReference>
<evidence type="ECO:0000256" key="3">
    <source>
        <dbReference type="SAM" id="SignalP"/>
    </source>
</evidence>
<dbReference type="Gene3D" id="2.70.98.70">
    <property type="match status" value="1"/>
</dbReference>
<feature type="domain" description="Alginate lyase" evidence="4">
    <location>
        <begin position="356"/>
        <end position="483"/>
    </location>
</feature>
<evidence type="ECO:0000313" key="6">
    <source>
        <dbReference type="Proteomes" id="UP001623852"/>
    </source>
</evidence>
<dbReference type="PANTHER" id="PTHR39210:SF1">
    <property type="entry name" value="HEPARIN-SULFATE LYASE"/>
    <property type="match status" value="1"/>
</dbReference>
<feature type="chain" id="PRO_5046252922" evidence="3">
    <location>
        <begin position="24"/>
        <end position="1170"/>
    </location>
</feature>
<dbReference type="GO" id="GO:0016829">
    <property type="term" value="F:lyase activity"/>
    <property type="evidence" value="ECO:0007669"/>
    <property type="project" value="UniProtKB-KW"/>
</dbReference>
<gene>
    <name evidence="5" type="ORF">AABD74_18730</name>
</gene>
<dbReference type="InterPro" id="IPR008397">
    <property type="entry name" value="Alginate_lyase_dom"/>
</dbReference>
<dbReference type="EMBL" id="CP150845">
    <property type="protein sequence ID" value="WYZ19192.1"/>
    <property type="molecule type" value="Genomic_DNA"/>
</dbReference>
<dbReference type="InterPro" id="IPR008929">
    <property type="entry name" value="Chondroitin_lyas"/>
</dbReference>
<dbReference type="PANTHER" id="PTHR39210">
    <property type="entry name" value="HEPARIN-SULFATE LYASE"/>
    <property type="match status" value="1"/>
</dbReference>
<proteinExistence type="predicted"/>
<evidence type="ECO:0000256" key="2">
    <source>
        <dbReference type="ARBA" id="ARBA00023239"/>
    </source>
</evidence>
<keyword evidence="2 5" id="KW-0456">Lyase</keyword>
<protein>
    <submittedName>
        <fullName evidence="5">Alginate lyase family protein</fullName>
    </submittedName>
</protein>
<evidence type="ECO:0000313" key="5">
    <source>
        <dbReference type="EMBL" id="WYZ19192.1"/>
    </source>
</evidence>
<keyword evidence="1 3" id="KW-0732">Signal</keyword>
<dbReference type="Proteomes" id="UP001623852">
    <property type="component" value="Chromosome"/>
</dbReference>
<sequence>MPLKKKIITILLFTLFLAEALSAQQKIVASIGDPAFKDWKGAVNIKSGIATVGINQTITYQYPEGKQYHIGFRNIREDVSDWSAFSGIEFEVFLKEEKNLQIDISLKVPKKDARQLIEETHANTSITGKGWHTVYLSWNTLDISEAQRLGVLRTIKEVNITPKSSIKGEVQIKNVQLKKAQHTALLSQIKGKAVKSGQNALYEVQVANTTNQTQAVQLSFQRYGWESMSAAINPSTLELKPGESKICKMQVSVPLTMPEGSREKQVLRVTANGKEDTPLTFITASALSAPNILHTAARWQEIKNNVDKYQWAKKAQQEYEDIARRWVVPEVAAKLTNDNPNLGMQLFQTQEEFNLMAAGISYQLTGKEEYAQKIALFLRRLSDPQKGYPSTFRGCHQSFVQEGHFFQHIVMAYDMIRPAKVLSETDTQNLEKTLRLFIETVDKGQGSGAINNWLLSEITGAMYCALALQDWDLVEKIFNGPQGVVDHLKQGVMSDGWWYECTISYNVWCASEFSQIALALEPWGLDFKNTRYPIGTSKYYSLMPEFKEPGLYGMNFEKWGTVTKNSISIKDMWDAIPSFADYRGVMFGVNDAQENMVSGQPYELAYYLYKDPEYASIVNRGNKRDLLYGFGELPQTPSALQTKSAFADNMGIVLLRSQAQNRPAREQLQAAIHYGTFGGYHGHFDRTNLLHLSRYGRSFYNPEMIWYGYPSYMYKFYVQTSMSKNMVVVDQKMQEPVESFKTLFHTGKLMQAAVTETNARWSNPPYGGMQYDWAGGISFAEKAFQEGRSIEIPKNAPAYGAVTDYTEPVLQRRLMIMTDDYVVLADYIKAEKEHTFDWLFQMKGFSDLTAGTKTFLRHDNQMNSDPLGSAQFITDCSWWQTKGAAKASFETCWGKDCDNTGTLAPNSEEGELKINVTSAWPLENEIMAASAPEALDIQKQLSYKVSVDGKILTEAKTGAWILGQANIDLTLKDAKELTLETSFTGSKKSNIFWANARVVLADGKEIKVSELPMVLNNIIPNEYKGKDYYGGPVKIGGQEYTDNIASMTGNQEKPATIKIDLSGLKAVGFKAVLGCDFPLGNETPRRKTYAVRAKGKTARYLNIIEPFEKQSVIKEIQALDADHLKITLIDGRVQEITINNFEGEKGAAQIGIKESKNGKIIREEQTIKNN</sequence>
<evidence type="ECO:0000256" key="1">
    <source>
        <dbReference type="ARBA" id="ARBA00022729"/>
    </source>
</evidence>
<accession>A0ABZ2UDF9</accession>
<evidence type="ECO:0000259" key="4">
    <source>
        <dbReference type="Pfam" id="PF05426"/>
    </source>
</evidence>
<feature type="signal peptide" evidence="3">
    <location>
        <begin position="1"/>
        <end position="23"/>
    </location>
</feature>
<name>A0ABZ2UDF9_9FLAO</name>
<dbReference type="Pfam" id="PF05426">
    <property type="entry name" value="Alginate_lyase"/>
    <property type="match status" value="1"/>
</dbReference>